<evidence type="ECO:0000259" key="9">
    <source>
        <dbReference type="Pfam" id="PF12719"/>
    </source>
</evidence>
<keyword evidence="4" id="KW-0132">Cell division</keyword>
<feature type="region of interest" description="Disordered" evidence="8">
    <location>
        <begin position="969"/>
        <end position="1007"/>
    </location>
</feature>
<evidence type="ECO:0000256" key="2">
    <source>
        <dbReference type="ARBA" id="ARBA00006533"/>
    </source>
</evidence>
<dbReference type="SUPFAM" id="SSF48371">
    <property type="entry name" value="ARM repeat"/>
    <property type="match status" value="1"/>
</dbReference>
<keyword evidence="11" id="KW-1185">Reference proteome</keyword>
<evidence type="ECO:0000256" key="6">
    <source>
        <dbReference type="ARBA" id="ARBA00023067"/>
    </source>
</evidence>
<evidence type="ECO:0000313" key="11">
    <source>
        <dbReference type="Proteomes" id="UP000019375"/>
    </source>
</evidence>
<keyword evidence="7" id="KW-0131">Cell cycle</keyword>
<accession>A0A8J2T683</accession>
<dbReference type="Proteomes" id="UP000019375">
    <property type="component" value="Unassembled WGS sequence"/>
</dbReference>
<evidence type="ECO:0000256" key="7">
    <source>
        <dbReference type="ARBA" id="ARBA00023306"/>
    </source>
</evidence>
<gene>
    <name evidence="10" type="ORF">BN860_02036g</name>
</gene>
<dbReference type="GO" id="GO:0007076">
    <property type="term" value="P:mitotic chromosome condensation"/>
    <property type="evidence" value="ECO:0007669"/>
    <property type="project" value="InterPro"/>
</dbReference>
<evidence type="ECO:0000313" key="10">
    <source>
        <dbReference type="EMBL" id="CDF88792.1"/>
    </source>
</evidence>
<keyword evidence="6" id="KW-0226">DNA condensation</keyword>
<dbReference type="PANTHER" id="PTHR14418:SF5">
    <property type="entry name" value="CONDENSIN COMPLEX SUBUNIT 3"/>
    <property type="match status" value="1"/>
</dbReference>
<comment type="subcellular location">
    <subcellularLocation>
        <location evidence="1">Chromosome</location>
    </subcellularLocation>
</comment>
<feature type="compositionally biased region" description="Acidic residues" evidence="8">
    <location>
        <begin position="913"/>
        <end position="927"/>
    </location>
</feature>
<dbReference type="GO" id="GO:0051301">
    <property type="term" value="P:cell division"/>
    <property type="evidence" value="ECO:0007669"/>
    <property type="project" value="UniProtKB-KW"/>
</dbReference>
<keyword evidence="5" id="KW-0498">Mitosis</keyword>
<dbReference type="GO" id="GO:0000796">
    <property type="term" value="C:condensin complex"/>
    <property type="evidence" value="ECO:0007669"/>
    <property type="project" value="InterPro"/>
</dbReference>
<evidence type="ECO:0000256" key="4">
    <source>
        <dbReference type="ARBA" id="ARBA00022618"/>
    </source>
</evidence>
<evidence type="ECO:0000256" key="8">
    <source>
        <dbReference type="SAM" id="MobiDB-lite"/>
    </source>
</evidence>
<dbReference type="InterPro" id="IPR011989">
    <property type="entry name" value="ARM-like"/>
</dbReference>
<dbReference type="InterPro" id="IPR027165">
    <property type="entry name" value="CND3"/>
</dbReference>
<evidence type="ECO:0000256" key="5">
    <source>
        <dbReference type="ARBA" id="ARBA00022776"/>
    </source>
</evidence>
<keyword evidence="3" id="KW-0158">Chromosome</keyword>
<dbReference type="InterPro" id="IPR025977">
    <property type="entry name" value="Cnd3_C"/>
</dbReference>
<feature type="domain" description="Nuclear condensin complex subunit 3 C-terminal" evidence="9">
    <location>
        <begin position="548"/>
        <end position="827"/>
    </location>
</feature>
<sequence length="1007" mass="115148">MDTSVDSVDDVNTRIFHSIADVFQQAQSTYAGHRKHVAFLKKIHAKAVNQGFESAFNYWFSTLVTKILPLKKNEVIGDRVVKLVATFVASLDRELELAKNNSEEFDAEHCEVFSRFVDHFIRHILRGTESRDKNVRYRVVQLLAVIMDNIGELDESLYNLLTWSLNKRIYDKEPNVRIQAVFCLTKFQDDDEAEAMQEEGPENAMQKLMSLIQNDPSAEVRRAAMLNLVDLKLTRPYIFERARDVNLVNRRLIYSRILKQMGRQCFDKIDFKIMDQLIRWGLEDRERSVRQACNRLLSHDWLNIFGGDLIEFLENLNVMESTVADRVMESLFNAREDIIPKLKFPKQIWVEFTVETAFLLRCFYIHCADHDLHGIIEENFPEASELANSLHVYLQKILPSEGLSKLERAHFDCIIEQLLIIANRYDYSDEIGRRSMLTVVRNMLSVFSLPESLIKIGLKVLKSLSINERDFVTMVIEIINDIRDDDIERQEEEQKGGDESESDAEEAAIESFQQSVENLVSKGVSSREALMTNLKPQREARPETIVVCLTRSSHMLELINMPLEQNILITSLIDSLITPAVRNIEPRIRELGVRNLGLCCLLDVRLATDNIYILGMCVSKGNASLKKIALQVIVDIFSVHGLNVVDGEGKVDSISLHKIFYKVLKNDDLPECQVVAAEGLCKLFLADIFTDDDLFETLILSYFSPANSRNEALIQAFAFCIPVYCFSHHQHLQRMARIAADVLLRLCMLWEDLQEDEDEEVDREAMLKPNIIFQQLLNWTDPRKLINQIEAAAKKDNVQLSFLLDFCRVFPKLERRDIRKMLLTNINAAFVTPEQDYDLLKNLEEHLDDMAENENLDTVSLNALQKFRNTVKYAVEEAKNVSMQISRDSLNTSDEQYSQILESSIRQVNVSDKEDDDDISSLNADEEPNSKTSAISVRKRTISEREKQSLSAIVNTDSIDTGSAISATASAMSIESKDKKSAPESEDGNDSMFSKASVSDDEDLINE</sequence>
<feature type="region of interest" description="Disordered" evidence="8">
    <location>
        <begin position="907"/>
        <end position="940"/>
    </location>
</feature>
<dbReference type="Gene3D" id="1.25.10.10">
    <property type="entry name" value="Leucine-rich Repeat Variant"/>
    <property type="match status" value="1"/>
</dbReference>
<feature type="region of interest" description="Disordered" evidence="8">
    <location>
        <begin position="487"/>
        <end position="507"/>
    </location>
</feature>
<evidence type="ECO:0000256" key="1">
    <source>
        <dbReference type="ARBA" id="ARBA00004286"/>
    </source>
</evidence>
<organism evidence="10 11">
    <name type="scientific">Zygosaccharomyces bailii (strain CLIB 213 / ATCC 58445 / CBS 680 / BCRC 21525 / NBRC 1098 / NCYC 1416 / NRRL Y-2227)</name>
    <dbReference type="NCBI Taxonomy" id="1333698"/>
    <lineage>
        <taxon>Eukaryota</taxon>
        <taxon>Fungi</taxon>
        <taxon>Dikarya</taxon>
        <taxon>Ascomycota</taxon>
        <taxon>Saccharomycotina</taxon>
        <taxon>Saccharomycetes</taxon>
        <taxon>Saccharomycetales</taxon>
        <taxon>Saccharomycetaceae</taxon>
        <taxon>Zygosaccharomyces</taxon>
    </lineage>
</organism>
<dbReference type="OrthoDB" id="27187at2759"/>
<protein>
    <submittedName>
        <fullName evidence="10">ZYBA0S03-02036g1_1</fullName>
    </submittedName>
</protein>
<proteinExistence type="inferred from homology"/>
<dbReference type="AlphaFoldDB" id="A0A8J2T683"/>
<dbReference type="GO" id="GO:0000793">
    <property type="term" value="C:condensed chromosome"/>
    <property type="evidence" value="ECO:0007669"/>
    <property type="project" value="TreeGrafter"/>
</dbReference>
<dbReference type="EMBL" id="HG316456">
    <property type="protein sequence ID" value="CDF88792.1"/>
    <property type="molecule type" value="Genomic_DNA"/>
</dbReference>
<dbReference type="InterPro" id="IPR016024">
    <property type="entry name" value="ARM-type_fold"/>
</dbReference>
<evidence type="ECO:0000256" key="3">
    <source>
        <dbReference type="ARBA" id="ARBA00022454"/>
    </source>
</evidence>
<comment type="similarity">
    <text evidence="2">Belongs to the CND3 (condensin subunit 3) family.</text>
</comment>
<reference evidence="11" key="1">
    <citation type="journal article" date="2013" name="Genome Announc.">
        <title>Genome sequence of the food spoilage yeast Zygosaccharomyces bailii CLIB 213(T).</title>
        <authorList>
            <person name="Galeote V."/>
            <person name="Bigey F."/>
            <person name="Devillers H."/>
            <person name="Neuveglise C."/>
            <person name="Dequin S."/>
        </authorList>
    </citation>
    <scope>NUCLEOTIDE SEQUENCE [LARGE SCALE GENOMIC DNA]</scope>
    <source>
        <strain evidence="11">CLIB 213 / ATCC 58445 / CBS 680 / CCRC 21525 / NBRC 1098 / NCYC 1416 / NRRL Y-2227</strain>
    </source>
</reference>
<dbReference type="PANTHER" id="PTHR14418">
    <property type="entry name" value="CONDENSIN COMPLEX SUBUNIT 3-RELATED"/>
    <property type="match status" value="1"/>
</dbReference>
<dbReference type="Pfam" id="PF12719">
    <property type="entry name" value="Cnd3"/>
    <property type="match status" value="1"/>
</dbReference>
<name>A0A8J2T683_ZYGB2</name>